<protein>
    <submittedName>
        <fullName evidence="2">Uncharacterized protein</fullName>
    </submittedName>
</protein>
<accession>A0A1Z5JKG7</accession>
<evidence type="ECO:0000313" key="3">
    <source>
        <dbReference type="Proteomes" id="UP000198406"/>
    </source>
</evidence>
<proteinExistence type="predicted"/>
<comment type="caution">
    <text evidence="2">The sequence shown here is derived from an EMBL/GenBank/DDBJ whole genome shotgun (WGS) entry which is preliminary data.</text>
</comment>
<keyword evidence="3" id="KW-1185">Reference proteome</keyword>
<name>A0A1Z5JKG7_FISSO</name>
<feature type="region of interest" description="Disordered" evidence="1">
    <location>
        <begin position="78"/>
        <end position="98"/>
    </location>
</feature>
<dbReference type="OrthoDB" id="48180at2759"/>
<dbReference type="EMBL" id="BDSP01000078">
    <property type="protein sequence ID" value="GAX14288.1"/>
    <property type="molecule type" value="Genomic_DNA"/>
</dbReference>
<evidence type="ECO:0000313" key="2">
    <source>
        <dbReference type="EMBL" id="GAX14288.1"/>
    </source>
</evidence>
<feature type="compositionally biased region" description="Acidic residues" evidence="1">
    <location>
        <begin position="86"/>
        <end position="98"/>
    </location>
</feature>
<dbReference type="InParanoid" id="A0A1Z5JKG7"/>
<gene>
    <name evidence="2" type="ORF">FisN_1Hh484</name>
</gene>
<evidence type="ECO:0000256" key="1">
    <source>
        <dbReference type="SAM" id="MobiDB-lite"/>
    </source>
</evidence>
<organism evidence="2 3">
    <name type="scientific">Fistulifera solaris</name>
    <name type="common">Oleaginous diatom</name>
    <dbReference type="NCBI Taxonomy" id="1519565"/>
    <lineage>
        <taxon>Eukaryota</taxon>
        <taxon>Sar</taxon>
        <taxon>Stramenopiles</taxon>
        <taxon>Ochrophyta</taxon>
        <taxon>Bacillariophyta</taxon>
        <taxon>Bacillariophyceae</taxon>
        <taxon>Bacillariophycidae</taxon>
        <taxon>Naviculales</taxon>
        <taxon>Naviculaceae</taxon>
        <taxon>Fistulifera</taxon>
    </lineage>
</organism>
<reference evidence="2 3" key="1">
    <citation type="journal article" date="2015" name="Plant Cell">
        <title>Oil accumulation by the oleaginous diatom Fistulifera solaris as revealed by the genome and transcriptome.</title>
        <authorList>
            <person name="Tanaka T."/>
            <person name="Maeda Y."/>
            <person name="Veluchamy A."/>
            <person name="Tanaka M."/>
            <person name="Abida H."/>
            <person name="Marechal E."/>
            <person name="Bowler C."/>
            <person name="Muto M."/>
            <person name="Sunaga Y."/>
            <person name="Tanaka M."/>
            <person name="Yoshino T."/>
            <person name="Taniguchi T."/>
            <person name="Fukuda Y."/>
            <person name="Nemoto M."/>
            <person name="Matsumoto M."/>
            <person name="Wong P.S."/>
            <person name="Aburatani S."/>
            <person name="Fujibuchi W."/>
        </authorList>
    </citation>
    <scope>NUCLEOTIDE SEQUENCE [LARGE SCALE GENOMIC DNA]</scope>
    <source>
        <strain evidence="2 3">JPCC DA0580</strain>
    </source>
</reference>
<sequence>MTVATTDEARGGLDIVKTSLYSSQSLQLTFKKLEPIDSELMRAHSDANITLGTAATEDEISESSVDFKCKLITDEQGESEGALDVGGDEESLDDEGSNGEDLQMLVQSTMALSLCSKHKRPSIKEYDAASIPIKDKPNAWKQLPKPDLGFIRTMSAPESTLDRSSRDNLKLPRKVRFHEIQFREYEQTIGDNPCVSYGPPISLDWDYEECGSIDVEEYEANRGRRRGMREMIMNYYVRTNLLTFKYGATEKELKAATKAANREKRSRAITKALLPYQLVEDLAQSAVRKTKRLASGKRQC</sequence>
<dbReference type="Proteomes" id="UP000198406">
    <property type="component" value="Unassembled WGS sequence"/>
</dbReference>
<dbReference type="AlphaFoldDB" id="A0A1Z5JKG7"/>